<keyword evidence="1" id="KW-1133">Transmembrane helix</keyword>
<feature type="transmembrane region" description="Helical" evidence="1">
    <location>
        <begin position="66"/>
        <end position="85"/>
    </location>
</feature>
<evidence type="ECO:0000256" key="1">
    <source>
        <dbReference type="SAM" id="Phobius"/>
    </source>
</evidence>
<gene>
    <name evidence="3" type="ORF">RM540_07890</name>
</gene>
<reference evidence="3 4" key="1">
    <citation type="submission" date="2023-09" db="EMBL/GenBank/DDBJ databases">
        <authorList>
            <person name="Rey-Velasco X."/>
        </authorList>
    </citation>
    <scope>NUCLEOTIDE SEQUENCE [LARGE SCALE GENOMIC DNA]</scope>
    <source>
        <strain evidence="3 4">F394</strain>
    </source>
</reference>
<comment type="caution">
    <text evidence="3">The sequence shown here is derived from an EMBL/GenBank/DDBJ whole genome shotgun (WGS) entry which is preliminary data.</text>
</comment>
<protein>
    <submittedName>
        <fullName evidence="3">CPBP family intramembrane glutamic endopeptidase</fullName>
        <ecNumber evidence="3">3.4.-.-</ecNumber>
    </submittedName>
</protein>
<accession>A0ABU3BQV1</accession>
<dbReference type="InterPro" id="IPR003675">
    <property type="entry name" value="Rce1/LyrA-like_dom"/>
</dbReference>
<proteinExistence type="predicted"/>
<dbReference type="GO" id="GO:0016787">
    <property type="term" value="F:hydrolase activity"/>
    <property type="evidence" value="ECO:0007669"/>
    <property type="project" value="UniProtKB-KW"/>
</dbReference>
<evidence type="ECO:0000313" key="3">
    <source>
        <dbReference type="EMBL" id="MDT0631669.1"/>
    </source>
</evidence>
<keyword evidence="1" id="KW-0472">Membrane</keyword>
<feature type="transmembrane region" description="Helical" evidence="1">
    <location>
        <begin position="33"/>
        <end position="54"/>
    </location>
</feature>
<dbReference type="EMBL" id="JAVRHT010000015">
    <property type="protein sequence ID" value="MDT0631669.1"/>
    <property type="molecule type" value="Genomic_DNA"/>
</dbReference>
<dbReference type="RefSeq" id="WP_311663011.1">
    <property type="nucleotide sequence ID" value="NZ_JAVRHT010000015.1"/>
</dbReference>
<feature type="transmembrane region" description="Helical" evidence="1">
    <location>
        <begin position="193"/>
        <end position="213"/>
    </location>
</feature>
<keyword evidence="4" id="KW-1185">Reference proteome</keyword>
<dbReference type="Pfam" id="PF02517">
    <property type="entry name" value="Rce1-like"/>
    <property type="match status" value="1"/>
</dbReference>
<organism evidence="3 4">
    <name type="scientific">Rubrivirga litoralis</name>
    <dbReference type="NCBI Taxonomy" id="3075598"/>
    <lineage>
        <taxon>Bacteria</taxon>
        <taxon>Pseudomonadati</taxon>
        <taxon>Rhodothermota</taxon>
        <taxon>Rhodothermia</taxon>
        <taxon>Rhodothermales</taxon>
        <taxon>Rubricoccaceae</taxon>
        <taxon>Rubrivirga</taxon>
    </lineage>
</organism>
<feature type="transmembrane region" description="Helical" evidence="1">
    <location>
        <begin position="105"/>
        <end position="125"/>
    </location>
</feature>
<dbReference type="Proteomes" id="UP001267426">
    <property type="component" value="Unassembled WGS sequence"/>
</dbReference>
<evidence type="ECO:0000259" key="2">
    <source>
        <dbReference type="Pfam" id="PF02517"/>
    </source>
</evidence>
<feature type="domain" description="CAAX prenyl protease 2/Lysostaphin resistance protein A-like" evidence="2">
    <location>
        <begin position="134"/>
        <end position="232"/>
    </location>
</feature>
<name>A0ABU3BQV1_9BACT</name>
<evidence type="ECO:0000313" key="4">
    <source>
        <dbReference type="Proteomes" id="UP001267426"/>
    </source>
</evidence>
<sequence>MENLVESALPALFVLPVLAVALAASGSRRTGSAALLFLLLLTLDGFLVSAPVVYDVAQVPGANWNWTGKALSLAWALAFIGFGPLSRRDVGLTVRQRPNSLRPAVLVTVGLVLLGVTIGAVFGGGGPLRVETLAYQLTMPGLAEELAFRGVFLALLHRAIPAEAGAAVSWWPAVVTTLAFAFTHSPSLEGGRIAFAFLPFLLPLVAGAAFAWLREKTGSLLWPTIAHNGLNAAIFVSGSVAGAA</sequence>
<keyword evidence="3" id="KW-0378">Hydrolase</keyword>
<dbReference type="EC" id="3.4.-.-" evidence="3"/>
<keyword evidence="1" id="KW-0812">Transmembrane</keyword>